<gene>
    <name evidence="2" type="ORF">KYD98_15025</name>
</gene>
<dbReference type="RefSeq" id="WP_219780868.1">
    <property type="nucleotide sequence ID" value="NZ_JAHXPT010000013.1"/>
</dbReference>
<organism evidence="2 3">
    <name type="scientific">Clostridium weizhouense</name>
    <dbReference type="NCBI Taxonomy" id="2859781"/>
    <lineage>
        <taxon>Bacteria</taxon>
        <taxon>Bacillati</taxon>
        <taxon>Bacillota</taxon>
        <taxon>Clostridia</taxon>
        <taxon>Eubacteriales</taxon>
        <taxon>Clostridiaceae</taxon>
        <taxon>Clostridium</taxon>
    </lineage>
</organism>
<evidence type="ECO:0000313" key="3">
    <source>
        <dbReference type="Proteomes" id="UP001519921"/>
    </source>
</evidence>
<sequence>MNFAYYLILLFIICLSFLIFKKNLLFSPKKIKIYSAIVILLFLLRHIGLFLLCVLKNNNFIYCLKPIIFLNNLTIPLMVLAITYIYLRAEQLKFNWSYTIGIFLSFIYLGIIYISKATLNVSNLYGFIIKINREELLYLFTLIILGIFLVINVILLDKKFANKKGIRLIIIAIVAVMLESVIILGGIKLFPYPVIGDLIFVTIMNSVLNNFRRIRDNKGNI</sequence>
<feature type="transmembrane region" description="Helical" evidence="1">
    <location>
        <begin position="94"/>
        <end position="116"/>
    </location>
</feature>
<reference evidence="2 3" key="1">
    <citation type="submission" date="2021-07" db="EMBL/GenBank/DDBJ databases">
        <title>Clostridium weizhouense sp. nov., an anaerobic bacterium isolated from activated sludge of Petroleum wastewater.</title>
        <authorList>
            <person name="Li Q."/>
        </authorList>
    </citation>
    <scope>NUCLEOTIDE SEQUENCE [LARGE SCALE GENOMIC DNA]</scope>
    <source>
        <strain evidence="2 3">YB-6</strain>
    </source>
</reference>
<keyword evidence="1" id="KW-0472">Membrane</keyword>
<dbReference type="Proteomes" id="UP001519921">
    <property type="component" value="Unassembled WGS sequence"/>
</dbReference>
<feature type="transmembrane region" description="Helical" evidence="1">
    <location>
        <begin position="193"/>
        <end position="211"/>
    </location>
</feature>
<feature type="transmembrane region" description="Helical" evidence="1">
    <location>
        <begin position="33"/>
        <end position="55"/>
    </location>
</feature>
<evidence type="ECO:0000256" key="1">
    <source>
        <dbReference type="SAM" id="Phobius"/>
    </source>
</evidence>
<feature type="transmembrane region" description="Helical" evidence="1">
    <location>
        <begin position="6"/>
        <end position="26"/>
    </location>
</feature>
<keyword evidence="1" id="KW-0812">Transmembrane</keyword>
<feature type="transmembrane region" description="Helical" evidence="1">
    <location>
        <begin position="136"/>
        <end position="156"/>
    </location>
</feature>
<protein>
    <submittedName>
        <fullName evidence="2">Uncharacterized protein</fullName>
    </submittedName>
</protein>
<feature type="transmembrane region" description="Helical" evidence="1">
    <location>
        <begin position="67"/>
        <end position="87"/>
    </location>
</feature>
<name>A0ABS7AS05_9CLOT</name>
<evidence type="ECO:0000313" key="2">
    <source>
        <dbReference type="EMBL" id="MBW6411402.1"/>
    </source>
</evidence>
<feature type="transmembrane region" description="Helical" evidence="1">
    <location>
        <begin position="168"/>
        <end position="187"/>
    </location>
</feature>
<comment type="caution">
    <text evidence="2">The sequence shown here is derived from an EMBL/GenBank/DDBJ whole genome shotgun (WGS) entry which is preliminary data.</text>
</comment>
<accession>A0ABS7AS05</accession>
<keyword evidence="3" id="KW-1185">Reference proteome</keyword>
<proteinExistence type="predicted"/>
<keyword evidence="1" id="KW-1133">Transmembrane helix</keyword>
<dbReference type="EMBL" id="JAHXPT010000013">
    <property type="protein sequence ID" value="MBW6411402.1"/>
    <property type="molecule type" value="Genomic_DNA"/>
</dbReference>